<feature type="transmembrane region" description="Helical" evidence="1">
    <location>
        <begin position="142"/>
        <end position="160"/>
    </location>
</feature>
<comment type="caution">
    <text evidence="2">The sequence shown here is derived from an EMBL/GenBank/DDBJ whole genome shotgun (WGS) entry which is preliminary data.</text>
</comment>
<dbReference type="EMBL" id="JABBNB010000021">
    <property type="protein sequence ID" value="NMO03270.1"/>
    <property type="molecule type" value="Genomic_DNA"/>
</dbReference>
<name>A0A848KXA4_9ACTN</name>
<proteinExistence type="predicted"/>
<keyword evidence="1" id="KW-0812">Transmembrane</keyword>
<dbReference type="RefSeq" id="WP_170195778.1">
    <property type="nucleotide sequence ID" value="NZ_JABBNB010000021.1"/>
</dbReference>
<keyword evidence="3" id="KW-1185">Reference proteome</keyword>
<organism evidence="2 3">
    <name type="scientific">Gordonia asplenii</name>
    <dbReference type="NCBI Taxonomy" id="2725283"/>
    <lineage>
        <taxon>Bacteria</taxon>
        <taxon>Bacillati</taxon>
        <taxon>Actinomycetota</taxon>
        <taxon>Actinomycetes</taxon>
        <taxon>Mycobacteriales</taxon>
        <taxon>Gordoniaceae</taxon>
        <taxon>Gordonia</taxon>
    </lineage>
</organism>
<keyword evidence="1" id="KW-1133">Transmembrane helix</keyword>
<evidence type="ECO:0000313" key="3">
    <source>
        <dbReference type="Proteomes" id="UP000550729"/>
    </source>
</evidence>
<feature type="transmembrane region" description="Helical" evidence="1">
    <location>
        <begin position="99"/>
        <end position="121"/>
    </location>
</feature>
<gene>
    <name evidence="2" type="ORF">HH308_18815</name>
</gene>
<feature type="transmembrane region" description="Helical" evidence="1">
    <location>
        <begin position="166"/>
        <end position="189"/>
    </location>
</feature>
<evidence type="ECO:0000256" key="1">
    <source>
        <dbReference type="SAM" id="Phobius"/>
    </source>
</evidence>
<protein>
    <recommendedName>
        <fullName evidence="4">Intracellular septation protein A</fullName>
    </recommendedName>
</protein>
<reference evidence="2 3" key="1">
    <citation type="submission" date="2020-04" db="EMBL/GenBank/DDBJ databases">
        <title>Gordonia sp. nov. TBRC 11910.</title>
        <authorList>
            <person name="Suriyachadkun C."/>
        </authorList>
    </citation>
    <scope>NUCLEOTIDE SEQUENCE [LARGE SCALE GENOMIC DNA]</scope>
    <source>
        <strain evidence="2 3">TBRC 11910</strain>
    </source>
</reference>
<evidence type="ECO:0000313" key="2">
    <source>
        <dbReference type="EMBL" id="NMO03270.1"/>
    </source>
</evidence>
<feature type="transmembrane region" description="Helical" evidence="1">
    <location>
        <begin position="20"/>
        <end position="53"/>
    </location>
</feature>
<sequence>MSGRPAAESLERCDMNPVKIVLGFVPFVLFGVSAHWLGVGWSAVVALVAALVLVAATSRGGIKTLPVVQAAIMGAIALVAFVGGSGVDEFLDLNARGGASVLLGAFIVATASVAPFTADFAKQEVPREYWNSPAFRSINRKLSTVWGVTVLVIGVCHIASEHLTGAGAGPIVVLALDWGLPILALLQAIKTTRDVAARRPATVS</sequence>
<dbReference type="Proteomes" id="UP000550729">
    <property type="component" value="Unassembled WGS sequence"/>
</dbReference>
<keyword evidence="1" id="KW-0472">Membrane</keyword>
<evidence type="ECO:0008006" key="4">
    <source>
        <dbReference type="Google" id="ProtNLM"/>
    </source>
</evidence>
<dbReference type="AlphaFoldDB" id="A0A848KXA4"/>
<feature type="transmembrane region" description="Helical" evidence="1">
    <location>
        <begin position="65"/>
        <end position="87"/>
    </location>
</feature>
<accession>A0A848KXA4</accession>